<feature type="compositionally biased region" description="Acidic residues" evidence="1">
    <location>
        <begin position="241"/>
        <end position="254"/>
    </location>
</feature>
<feature type="region of interest" description="Disordered" evidence="1">
    <location>
        <begin position="140"/>
        <end position="207"/>
    </location>
</feature>
<dbReference type="GO" id="GO:0061630">
    <property type="term" value="F:ubiquitin protein ligase activity"/>
    <property type="evidence" value="ECO:0007669"/>
    <property type="project" value="TreeGrafter"/>
</dbReference>
<dbReference type="PANTHER" id="PTHR36754:SF2">
    <property type="entry name" value="E3 UBIQUITIN-PROTEIN LIGASE TRIM37"/>
    <property type="match status" value="1"/>
</dbReference>
<organism evidence="2 3">
    <name type="scientific">Eschrichtius robustus</name>
    <name type="common">California gray whale</name>
    <name type="synonym">Eschrichtius gibbosus</name>
    <dbReference type="NCBI Taxonomy" id="9764"/>
    <lineage>
        <taxon>Eukaryota</taxon>
        <taxon>Metazoa</taxon>
        <taxon>Chordata</taxon>
        <taxon>Craniata</taxon>
        <taxon>Vertebrata</taxon>
        <taxon>Euteleostomi</taxon>
        <taxon>Mammalia</taxon>
        <taxon>Eutheria</taxon>
        <taxon>Laurasiatheria</taxon>
        <taxon>Artiodactyla</taxon>
        <taxon>Whippomorpha</taxon>
        <taxon>Cetacea</taxon>
        <taxon>Mysticeti</taxon>
        <taxon>Eschrichtiidae</taxon>
        <taxon>Eschrichtius</taxon>
    </lineage>
</organism>
<comment type="caution">
    <text evidence="2">The sequence shown here is derived from an EMBL/GenBank/DDBJ whole genome shotgun (WGS) entry which is preliminary data.</text>
</comment>
<dbReference type="PANTHER" id="PTHR36754">
    <property type="entry name" value="E3 UBIQUITIN-PROTEIN LIGASE TRIM37"/>
    <property type="match status" value="1"/>
</dbReference>
<dbReference type="AlphaFoldDB" id="A0AB34GX08"/>
<evidence type="ECO:0000256" key="1">
    <source>
        <dbReference type="SAM" id="MobiDB-lite"/>
    </source>
</evidence>
<dbReference type="EMBL" id="JAIQCJ010002079">
    <property type="protein sequence ID" value="KAJ8784004.1"/>
    <property type="molecule type" value="Genomic_DNA"/>
</dbReference>
<proteinExistence type="predicted"/>
<evidence type="ECO:0008006" key="4">
    <source>
        <dbReference type="Google" id="ProtNLM"/>
    </source>
</evidence>
<dbReference type="GO" id="GO:0051865">
    <property type="term" value="P:protein autoubiquitination"/>
    <property type="evidence" value="ECO:0007669"/>
    <property type="project" value="TreeGrafter"/>
</dbReference>
<dbReference type="Proteomes" id="UP001159641">
    <property type="component" value="Unassembled WGS sequence"/>
</dbReference>
<evidence type="ECO:0000313" key="2">
    <source>
        <dbReference type="EMBL" id="KAJ8784004.1"/>
    </source>
</evidence>
<keyword evidence="3" id="KW-1185">Reference proteome</keyword>
<name>A0AB34GX08_ESCRO</name>
<dbReference type="GO" id="GO:0035098">
    <property type="term" value="C:ESC/E(Z) complex"/>
    <property type="evidence" value="ECO:0007669"/>
    <property type="project" value="TreeGrafter"/>
</dbReference>
<feature type="compositionally biased region" description="Low complexity" evidence="1">
    <location>
        <begin position="228"/>
        <end position="238"/>
    </location>
</feature>
<dbReference type="GO" id="GO:0070842">
    <property type="term" value="P:aggresome assembly"/>
    <property type="evidence" value="ECO:0007669"/>
    <property type="project" value="TreeGrafter"/>
</dbReference>
<dbReference type="Gene3D" id="2.60.210.10">
    <property type="entry name" value="Apoptosis, Tumor Necrosis Factor Receptor Associated Protein 2, Chain A"/>
    <property type="match status" value="1"/>
</dbReference>
<dbReference type="InterPro" id="IPR008974">
    <property type="entry name" value="TRAF-like"/>
</dbReference>
<sequence length="295" mass="33562">MLVWGSGKERVAVQLGQPPLLSLFTKRSGKFPRYEYRVEMVHQSCNDPTKNIIREFASDFEVGECWGYNRFFRLDLLANEGYLNRQNDTVILRFQVRSPTFFQKCRDQHWYITQLEAAQTSYIQQINNLKERLTIELSRTQKSRDLSPPDNHLSPQNDDTPETRAKKSGSCADMLLQGGPTTPSVREAKEDEEDEEKIQNEDYHHELSDGDLDLDLVGEDEVNHLDGSSSSASSTATSNTEENDIDEETMSGENDVEYNNMELEEGELMEDAAAAGPPGTEARLHKLFCLLFVLL</sequence>
<reference evidence="2 3" key="1">
    <citation type="submission" date="2022-11" db="EMBL/GenBank/DDBJ databases">
        <title>Whole genome sequence of Eschrichtius robustus ER-17-0199.</title>
        <authorList>
            <person name="Bruniche-Olsen A."/>
            <person name="Black A.N."/>
            <person name="Fields C.J."/>
            <person name="Walden K."/>
            <person name="Dewoody J.A."/>
        </authorList>
    </citation>
    <scope>NUCLEOTIDE SEQUENCE [LARGE SCALE GENOMIC DNA]</scope>
    <source>
        <strain evidence="2">ER-17-0199</strain>
        <tissue evidence="2">Blubber</tissue>
    </source>
</reference>
<dbReference type="InterPro" id="IPR053003">
    <property type="entry name" value="TRIM_RBCC_E3_ubiq-ligases"/>
</dbReference>
<accession>A0AB34GX08</accession>
<dbReference type="GO" id="GO:0016235">
    <property type="term" value="C:aggresome"/>
    <property type="evidence" value="ECO:0007669"/>
    <property type="project" value="TreeGrafter"/>
</dbReference>
<gene>
    <name evidence="2" type="ORF">J1605_009047</name>
</gene>
<dbReference type="SUPFAM" id="SSF49599">
    <property type="entry name" value="TRAF domain-like"/>
    <property type="match status" value="1"/>
</dbReference>
<protein>
    <recommendedName>
        <fullName evidence="4">E3 ubiquitin-protein ligase TRIM37</fullName>
    </recommendedName>
</protein>
<evidence type="ECO:0000313" key="3">
    <source>
        <dbReference type="Proteomes" id="UP001159641"/>
    </source>
</evidence>
<feature type="compositionally biased region" description="Basic and acidic residues" evidence="1">
    <location>
        <begin position="197"/>
        <end position="207"/>
    </location>
</feature>
<dbReference type="GO" id="GO:0031625">
    <property type="term" value="F:ubiquitin protein ligase binding"/>
    <property type="evidence" value="ECO:0007669"/>
    <property type="project" value="TreeGrafter"/>
</dbReference>
<feature type="region of interest" description="Disordered" evidence="1">
    <location>
        <begin position="222"/>
        <end position="254"/>
    </location>
</feature>
<dbReference type="GO" id="GO:0005778">
    <property type="term" value="C:peroxisomal membrane"/>
    <property type="evidence" value="ECO:0007669"/>
    <property type="project" value="TreeGrafter"/>
</dbReference>
<dbReference type="GO" id="GO:0005164">
    <property type="term" value="F:tumor necrosis factor receptor binding"/>
    <property type="evidence" value="ECO:0007669"/>
    <property type="project" value="TreeGrafter"/>
</dbReference>
<dbReference type="GO" id="GO:0006513">
    <property type="term" value="P:protein monoubiquitination"/>
    <property type="evidence" value="ECO:0007669"/>
    <property type="project" value="TreeGrafter"/>
</dbReference>